<evidence type="ECO:0000256" key="7">
    <source>
        <dbReference type="ARBA" id="ARBA00022801"/>
    </source>
</evidence>
<evidence type="ECO:0000313" key="10">
    <source>
        <dbReference type="Proteomes" id="UP001492380"/>
    </source>
</evidence>
<protein>
    <recommendedName>
        <fullName evidence="3">ribonuclease H</fullName>
        <ecNumber evidence="3">3.1.26.4</ecNumber>
    </recommendedName>
</protein>
<keyword evidence="7" id="KW-0378">Hydrolase</keyword>
<dbReference type="InterPro" id="IPR036397">
    <property type="entry name" value="RNaseH_sf"/>
</dbReference>
<evidence type="ECO:0000256" key="2">
    <source>
        <dbReference type="ARBA" id="ARBA00005300"/>
    </source>
</evidence>
<keyword evidence="5" id="KW-0479">Metal-binding</keyword>
<dbReference type="PANTHER" id="PTHR10642:SF26">
    <property type="entry name" value="RIBONUCLEASE H1"/>
    <property type="match status" value="1"/>
</dbReference>
<dbReference type="Proteomes" id="UP001492380">
    <property type="component" value="Unassembled WGS sequence"/>
</dbReference>
<dbReference type="EC" id="3.1.26.4" evidence="3"/>
<dbReference type="InterPro" id="IPR002156">
    <property type="entry name" value="RNaseH_domain"/>
</dbReference>
<accession>A0ABR1YT06</accession>
<organism evidence="9 10">
    <name type="scientific">Phyllosticta capitalensis</name>
    <dbReference type="NCBI Taxonomy" id="121624"/>
    <lineage>
        <taxon>Eukaryota</taxon>
        <taxon>Fungi</taxon>
        <taxon>Dikarya</taxon>
        <taxon>Ascomycota</taxon>
        <taxon>Pezizomycotina</taxon>
        <taxon>Dothideomycetes</taxon>
        <taxon>Dothideomycetes incertae sedis</taxon>
        <taxon>Botryosphaeriales</taxon>
        <taxon>Phyllostictaceae</taxon>
        <taxon>Phyllosticta</taxon>
    </lineage>
</organism>
<evidence type="ECO:0000256" key="4">
    <source>
        <dbReference type="ARBA" id="ARBA00022722"/>
    </source>
</evidence>
<evidence type="ECO:0000256" key="1">
    <source>
        <dbReference type="ARBA" id="ARBA00000077"/>
    </source>
</evidence>
<keyword evidence="6" id="KW-0255">Endonuclease</keyword>
<dbReference type="CDD" id="cd13934">
    <property type="entry name" value="RNase_H_Dikarya_like"/>
    <property type="match status" value="1"/>
</dbReference>
<comment type="catalytic activity">
    <reaction evidence="1">
        <text>Endonucleolytic cleavage to 5'-phosphomonoester.</text>
        <dbReference type="EC" id="3.1.26.4"/>
    </reaction>
</comment>
<comment type="similarity">
    <text evidence="2">Belongs to the RNase H family.</text>
</comment>
<dbReference type="InterPro" id="IPR012337">
    <property type="entry name" value="RNaseH-like_sf"/>
</dbReference>
<gene>
    <name evidence="9" type="ORF">HDK90DRAFT_509358</name>
</gene>
<dbReference type="InterPro" id="IPR050092">
    <property type="entry name" value="RNase_H"/>
</dbReference>
<feature type="domain" description="RNase H type-1" evidence="8">
    <location>
        <begin position="64"/>
        <end position="227"/>
    </location>
</feature>
<evidence type="ECO:0000256" key="3">
    <source>
        <dbReference type="ARBA" id="ARBA00012180"/>
    </source>
</evidence>
<evidence type="ECO:0000313" key="9">
    <source>
        <dbReference type="EMBL" id="KAK8237653.1"/>
    </source>
</evidence>
<keyword evidence="4" id="KW-0540">Nuclease</keyword>
<dbReference type="PANTHER" id="PTHR10642">
    <property type="entry name" value="RIBONUCLEASE H1"/>
    <property type="match status" value="1"/>
</dbReference>
<evidence type="ECO:0000256" key="5">
    <source>
        <dbReference type="ARBA" id="ARBA00022723"/>
    </source>
</evidence>
<dbReference type="Pfam" id="PF00075">
    <property type="entry name" value="RNase_H"/>
    <property type="match status" value="1"/>
</dbReference>
<sequence length="241" mass="27218">MLRRQPALPQPQEELGIIGRKWLLCPFIQQHQLEEIIRTCDWCGEYFSLCCIHPRSGGQADHVCHHRALVFTDGACLNNGKEDARAGCGVVVGTAEDQKYSFPVEDEHVTSQRAELVAAYEGILRGMKHFRERKGHPKPVAQEKRSELVVATDSEYVVLGMTEWLPKWKIKGFKNSSGKTPSNLDIFLKIDEKIKELEEPEDIVIGFWHVPRKYNAVADRLAKFAANGEEPSSDPSHVEVS</sequence>
<name>A0ABR1YT06_9PEZI</name>
<proteinExistence type="inferred from homology"/>
<evidence type="ECO:0000259" key="8">
    <source>
        <dbReference type="PROSITE" id="PS50879"/>
    </source>
</evidence>
<evidence type="ECO:0000256" key="6">
    <source>
        <dbReference type="ARBA" id="ARBA00022759"/>
    </source>
</evidence>
<keyword evidence="10" id="KW-1185">Reference proteome</keyword>
<dbReference type="SUPFAM" id="SSF53098">
    <property type="entry name" value="Ribonuclease H-like"/>
    <property type="match status" value="1"/>
</dbReference>
<reference evidence="9 10" key="1">
    <citation type="submission" date="2024-04" db="EMBL/GenBank/DDBJ databases">
        <title>Phyllosticta paracitricarpa is synonymous to the EU quarantine fungus P. citricarpa based on phylogenomic analyses.</title>
        <authorList>
            <consortium name="Lawrence Berkeley National Laboratory"/>
            <person name="Van Ingen-Buijs V.A."/>
            <person name="Van Westerhoven A.C."/>
            <person name="Haridas S."/>
            <person name="Skiadas P."/>
            <person name="Martin F."/>
            <person name="Groenewald J.Z."/>
            <person name="Crous P.W."/>
            <person name="Seidl M.F."/>
        </authorList>
    </citation>
    <scope>NUCLEOTIDE SEQUENCE [LARGE SCALE GENOMIC DNA]</scope>
    <source>
        <strain evidence="9 10">CBS 123374</strain>
    </source>
</reference>
<dbReference type="PROSITE" id="PS50879">
    <property type="entry name" value="RNASE_H_1"/>
    <property type="match status" value="1"/>
</dbReference>
<dbReference type="EMBL" id="JBBWRZ010000004">
    <property type="protein sequence ID" value="KAK8237653.1"/>
    <property type="molecule type" value="Genomic_DNA"/>
</dbReference>
<comment type="caution">
    <text evidence="9">The sequence shown here is derived from an EMBL/GenBank/DDBJ whole genome shotgun (WGS) entry which is preliminary data.</text>
</comment>
<dbReference type="Gene3D" id="3.30.420.10">
    <property type="entry name" value="Ribonuclease H-like superfamily/Ribonuclease H"/>
    <property type="match status" value="1"/>
</dbReference>